<dbReference type="Pfam" id="PF13186">
    <property type="entry name" value="SPASM"/>
    <property type="match status" value="1"/>
</dbReference>
<dbReference type="Pfam" id="PF04055">
    <property type="entry name" value="Radical_SAM"/>
    <property type="match status" value="1"/>
</dbReference>
<dbReference type="PANTHER" id="PTHR11228:SF34">
    <property type="entry name" value="TUNGSTEN-CONTAINING ALDEHYDE FERREDOXIN OXIDOREDUCTASE COFACTOR MODIFYING PROTEIN"/>
    <property type="match status" value="1"/>
</dbReference>
<dbReference type="PROSITE" id="PS51918">
    <property type="entry name" value="RADICAL_SAM"/>
    <property type="match status" value="1"/>
</dbReference>
<feature type="domain" description="Radical SAM core" evidence="5">
    <location>
        <begin position="92"/>
        <end position="320"/>
    </location>
</feature>
<dbReference type="GeneID" id="301125364"/>
<dbReference type="RefSeq" id="WP_066248394.1">
    <property type="nucleotide sequence ID" value="NZ_CP134501.1"/>
</dbReference>
<dbReference type="CDD" id="cd01335">
    <property type="entry name" value="Radical_SAM"/>
    <property type="match status" value="1"/>
</dbReference>
<keyword evidence="7" id="KW-1185">Reference proteome</keyword>
<dbReference type="EMBL" id="CP134501">
    <property type="protein sequence ID" value="WNF34080.1"/>
    <property type="molecule type" value="Genomic_DNA"/>
</dbReference>
<keyword evidence="2" id="KW-0479">Metal-binding</keyword>
<organism evidence="6 7">
    <name type="scientific">Aeribacillus composti</name>
    <dbReference type="NCBI Taxonomy" id="1868734"/>
    <lineage>
        <taxon>Bacteria</taxon>
        <taxon>Bacillati</taxon>
        <taxon>Bacillota</taxon>
        <taxon>Bacilli</taxon>
        <taxon>Bacillales</taxon>
        <taxon>Bacillaceae</taxon>
        <taxon>Aeribacillus</taxon>
    </lineage>
</organism>
<gene>
    <name evidence="6" type="ORF">RI196_05280</name>
</gene>
<dbReference type="NCBIfam" id="TIGR04085">
    <property type="entry name" value="rSAM_more_4Fe4S"/>
    <property type="match status" value="1"/>
</dbReference>
<evidence type="ECO:0000313" key="6">
    <source>
        <dbReference type="EMBL" id="WNF34080.1"/>
    </source>
</evidence>
<proteinExistence type="predicted"/>
<sequence length="412" mass="48514">MNFKLHPEVIFLKGNEGAVLYHLISGKKFQFNKTDAEAIESLNNNEQDKENIPDKLIDYLLEHDLGAYYRDGVYLEKIKTSRIATLKYDKLIPFRLNRLVIELTGTCNLKCLFCTEENVIYRSCGCKKWPAKEEMNFNEWKDIIDQSIKLGIQECFITGGEPFLKWHLLKELLNYLFKHKINVTIFTNGTLINNDIGLFLKDQNVSLALQIFSSKNKQYEKITQVDGSFERIQETFRIIDTHKIPHTVSIIVSSLDDSSFEEIQSKFGKRNYQNIYIYPTNKYYSISRIAEMMNPENREIPINLNSVPYLKKYNNCLYGQIFISSDGKIYPCMMIRDYELGDLKKEKLWEAFHRKEYKIFWEMSKTKIQHCSNCERNLFCFDCRALDYFKSKRIDGMVYCNKIEKSTVTSTN</sequence>
<evidence type="ECO:0000256" key="2">
    <source>
        <dbReference type="ARBA" id="ARBA00022723"/>
    </source>
</evidence>
<dbReference type="Proteomes" id="UP001303701">
    <property type="component" value="Chromosome"/>
</dbReference>
<dbReference type="SUPFAM" id="SSF102114">
    <property type="entry name" value="Radical SAM enzymes"/>
    <property type="match status" value="1"/>
</dbReference>
<dbReference type="SFLD" id="SFLDG01067">
    <property type="entry name" value="SPASM/twitch_domain_containing"/>
    <property type="match status" value="1"/>
</dbReference>
<evidence type="ECO:0000313" key="7">
    <source>
        <dbReference type="Proteomes" id="UP001303701"/>
    </source>
</evidence>
<evidence type="ECO:0000259" key="5">
    <source>
        <dbReference type="PROSITE" id="PS51918"/>
    </source>
</evidence>
<dbReference type="Gene3D" id="3.20.20.70">
    <property type="entry name" value="Aldolase class I"/>
    <property type="match status" value="1"/>
</dbReference>
<name>A0ABY9WDW5_9BACI</name>
<reference evidence="6 7" key="1">
    <citation type="submission" date="2023-09" db="EMBL/GenBank/DDBJ databases">
        <title>Different Types of Thermotolerant Ring-Cleaving Dioxygenases derived from Aeribacillus composti HB-1 applied for multiple aromatic hydrocarbons removal.</title>
        <authorList>
            <person name="Cao L."/>
            <person name="Li M."/>
            <person name="Ma T."/>
        </authorList>
    </citation>
    <scope>NUCLEOTIDE SEQUENCE [LARGE SCALE GENOMIC DNA]</scope>
    <source>
        <strain evidence="6 7">HB-1</strain>
    </source>
</reference>
<keyword evidence="1" id="KW-0949">S-adenosyl-L-methionine</keyword>
<evidence type="ECO:0000256" key="3">
    <source>
        <dbReference type="ARBA" id="ARBA00023004"/>
    </source>
</evidence>
<evidence type="ECO:0000256" key="1">
    <source>
        <dbReference type="ARBA" id="ARBA00022691"/>
    </source>
</evidence>
<dbReference type="InterPro" id="IPR023885">
    <property type="entry name" value="4Fe4S-binding_SPASM_dom"/>
</dbReference>
<dbReference type="SFLD" id="SFLDG01386">
    <property type="entry name" value="main_SPASM_domain-containing"/>
    <property type="match status" value="1"/>
</dbReference>
<evidence type="ECO:0000256" key="4">
    <source>
        <dbReference type="ARBA" id="ARBA00023014"/>
    </source>
</evidence>
<dbReference type="PANTHER" id="PTHR11228">
    <property type="entry name" value="RADICAL SAM DOMAIN PROTEIN"/>
    <property type="match status" value="1"/>
</dbReference>
<dbReference type="InterPro" id="IPR050377">
    <property type="entry name" value="Radical_SAM_PqqE_MftC-like"/>
</dbReference>
<dbReference type="InterPro" id="IPR058240">
    <property type="entry name" value="rSAM_sf"/>
</dbReference>
<accession>A0ABY9WDW5</accession>
<dbReference type="InterPro" id="IPR013785">
    <property type="entry name" value="Aldolase_TIM"/>
</dbReference>
<dbReference type="InterPro" id="IPR007197">
    <property type="entry name" value="rSAM"/>
</dbReference>
<dbReference type="SFLD" id="SFLDS00029">
    <property type="entry name" value="Radical_SAM"/>
    <property type="match status" value="1"/>
</dbReference>
<protein>
    <submittedName>
        <fullName evidence="6">Radical SAM protein</fullName>
    </submittedName>
</protein>
<keyword evidence="3" id="KW-0408">Iron</keyword>
<keyword evidence="4" id="KW-0411">Iron-sulfur</keyword>